<dbReference type="PANTHER" id="PTHR47018">
    <property type="entry name" value="CXC DOMAIN-CONTAINING PROTEIN-RELATED"/>
    <property type="match status" value="1"/>
</dbReference>
<accession>A0A6J8B4K9</accession>
<sequence length="243" mass="27242">MVSLKPSVRLTVFKADMKSLRTHDLSTVSTPDCDEDLILHKAAGIIPKHIGNVVIQSDAYPSPADTPLSQSHIVSYAPIVDSKPSDMATTMKRCVDMCMKACQQYSVQTFDQQLYAIAQQIKWSRPLEFQSHIIRLGGFHTVACFIASIGKLWGDGGLSDLLVDSGVYPACTVEQMLSGKQFNRAVRALTLRYEAMMLQWVSSFFDWCRTINRLINIPETIWDALLRLPMIHLLVICPHGMKI</sequence>
<protein>
    <submittedName>
        <fullName evidence="1">Uncharacterized protein</fullName>
    </submittedName>
</protein>
<keyword evidence="2" id="KW-1185">Reference proteome</keyword>
<organism evidence="1 2">
    <name type="scientific">Mytilus coruscus</name>
    <name type="common">Sea mussel</name>
    <dbReference type="NCBI Taxonomy" id="42192"/>
    <lineage>
        <taxon>Eukaryota</taxon>
        <taxon>Metazoa</taxon>
        <taxon>Spiralia</taxon>
        <taxon>Lophotrochozoa</taxon>
        <taxon>Mollusca</taxon>
        <taxon>Bivalvia</taxon>
        <taxon>Autobranchia</taxon>
        <taxon>Pteriomorphia</taxon>
        <taxon>Mytilida</taxon>
        <taxon>Mytiloidea</taxon>
        <taxon>Mytilidae</taxon>
        <taxon>Mytilinae</taxon>
        <taxon>Mytilus</taxon>
    </lineage>
</organism>
<dbReference type="PANTHER" id="PTHR47018:SF1">
    <property type="entry name" value="TESMIN_TSO1-LIKE CXC DOMAIN-CONTAINING PROTEIN"/>
    <property type="match status" value="1"/>
</dbReference>
<proteinExistence type="predicted"/>
<name>A0A6J8B4K9_MYTCO</name>
<dbReference type="EMBL" id="CACVKT020002232">
    <property type="protein sequence ID" value="CAC5376870.1"/>
    <property type="molecule type" value="Genomic_DNA"/>
</dbReference>
<dbReference type="AlphaFoldDB" id="A0A6J8B4K9"/>
<gene>
    <name evidence="1" type="ORF">MCOR_13360</name>
</gene>
<reference evidence="1 2" key="1">
    <citation type="submission" date="2020-06" db="EMBL/GenBank/DDBJ databases">
        <authorList>
            <person name="Li R."/>
            <person name="Bekaert M."/>
        </authorList>
    </citation>
    <scope>NUCLEOTIDE SEQUENCE [LARGE SCALE GENOMIC DNA]</scope>
    <source>
        <strain evidence="2">wild</strain>
    </source>
</reference>
<dbReference type="Proteomes" id="UP000507470">
    <property type="component" value="Unassembled WGS sequence"/>
</dbReference>
<evidence type="ECO:0000313" key="1">
    <source>
        <dbReference type="EMBL" id="CAC5376870.1"/>
    </source>
</evidence>
<evidence type="ECO:0000313" key="2">
    <source>
        <dbReference type="Proteomes" id="UP000507470"/>
    </source>
</evidence>
<dbReference type="OrthoDB" id="6159445at2759"/>